<evidence type="ECO:0000256" key="1">
    <source>
        <dbReference type="ARBA" id="ARBA00008007"/>
    </source>
</evidence>
<evidence type="ECO:0000313" key="3">
    <source>
        <dbReference type="EMBL" id="MST97225.1"/>
    </source>
</evidence>
<organism evidence="3 4">
    <name type="scientific">Victivallis lenta</name>
    <dbReference type="NCBI Taxonomy" id="2606640"/>
    <lineage>
        <taxon>Bacteria</taxon>
        <taxon>Pseudomonadati</taxon>
        <taxon>Lentisphaerota</taxon>
        <taxon>Lentisphaeria</taxon>
        <taxon>Victivallales</taxon>
        <taxon>Victivallaceae</taxon>
        <taxon>Victivallis</taxon>
    </lineage>
</organism>
<dbReference type="InterPro" id="IPR051910">
    <property type="entry name" value="ComF/GntX_DNA_util-trans"/>
</dbReference>
<accession>A0A844G2V4</accession>
<dbReference type="CDD" id="cd06223">
    <property type="entry name" value="PRTases_typeI"/>
    <property type="match status" value="1"/>
</dbReference>
<dbReference type="AlphaFoldDB" id="A0A844G2V4"/>
<keyword evidence="4" id="KW-1185">Reference proteome</keyword>
<dbReference type="SUPFAM" id="SSF53271">
    <property type="entry name" value="PRTase-like"/>
    <property type="match status" value="1"/>
</dbReference>
<dbReference type="Pfam" id="PF00156">
    <property type="entry name" value="Pribosyltran"/>
    <property type="match status" value="1"/>
</dbReference>
<dbReference type="Proteomes" id="UP000435649">
    <property type="component" value="Unassembled WGS sequence"/>
</dbReference>
<dbReference type="PANTHER" id="PTHR47505">
    <property type="entry name" value="DNA UTILIZATION PROTEIN YHGH"/>
    <property type="match status" value="1"/>
</dbReference>
<evidence type="ECO:0000313" key="4">
    <source>
        <dbReference type="Proteomes" id="UP000435649"/>
    </source>
</evidence>
<dbReference type="InterPro" id="IPR029057">
    <property type="entry name" value="PRTase-like"/>
</dbReference>
<comment type="similarity">
    <text evidence="1">Belongs to the ComF/GntX family.</text>
</comment>
<sequence length="237" mass="26227">MRELLKQVSAGLNLFPCPVCRRGDGGGENRFCPECEKEMHRIEGTRCRGCGGELDTALALCSVCIAAEPRPWVGAAAVYEYRDLTRQVIHRFKFFNHPELARPFGIPAAERMRREESFRADLVVPVPLHITRHFRRSFNQAALFGGVVARELGIPLCNALIRIKRTRHQARLSKEARRKNPHGVFAVGKPEAVRGKCILLVDDVFTTGATLAAAAAVLLKAGSGPIFVLTAARTPRY</sequence>
<dbReference type="InterPro" id="IPR000836">
    <property type="entry name" value="PRTase_dom"/>
</dbReference>
<evidence type="ECO:0000259" key="2">
    <source>
        <dbReference type="Pfam" id="PF00156"/>
    </source>
</evidence>
<comment type="caution">
    <text evidence="3">The sequence shown here is derived from an EMBL/GenBank/DDBJ whole genome shotgun (WGS) entry which is preliminary data.</text>
</comment>
<proteinExistence type="inferred from homology"/>
<dbReference type="RefSeq" id="WP_154418111.1">
    <property type="nucleotide sequence ID" value="NZ_DBFCGB010000089.1"/>
</dbReference>
<feature type="domain" description="Phosphoribosyltransferase" evidence="2">
    <location>
        <begin position="141"/>
        <end position="222"/>
    </location>
</feature>
<name>A0A844G2V4_9BACT</name>
<dbReference type="EMBL" id="VUNS01000008">
    <property type="protein sequence ID" value="MST97225.1"/>
    <property type="molecule type" value="Genomic_DNA"/>
</dbReference>
<protein>
    <submittedName>
        <fullName evidence="3">ComF family protein</fullName>
    </submittedName>
</protein>
<dbReference type="Gene3D" id="3.40.50.2020">
    <property type="match status" value="1"/>
</dbReference>
<reference evidence="3 4" key="1">
    <citation type="submission" date="2019-08" db="EMBL/GenBank/DDBJ databases">
        <title>In-depth cultivation of the pig gut microbiome towards novel bacterial diversity and tailored functional studies.</title>
        <authorList>
            <person name="Wylensek D."/>
            <person name="Hitch T.C.A."/>
            <person name="Clavel T."/>
        </authorList>
    </citation>
    <scope>NUCLEOTIDE SEQUENCE [LARGE SCALE GENOMIC DNA]</scope>
    <source>
        <strain evidence="3 4">BBE-744-WT-12</strain>
    </source>
</reference>
<gene>
    <name evidence="3" type="ORF">FYJ85_09235</name>
</gene>
<dbReference type="PANTHER" id="PTHR47505:SF1">
    <property type="entry name" value="DNA UTILIZATION PROTEIN YHGH"/>
    <property type="match status" value="1"/>
</dbReference>